<comment type="caution">
    <text evidence="1">The sequence shown here is derived from an EMBL/GenBank/DDBJ whole genome shotgun (WGS) entry which is preliminary data.</text>
</comment>
<evidence type="ECO:0000313" key="1">
    <source>
        <dbReference type="EMBL" id="EEF60187.1"/>
    </source>
</evidence>
<name>B9XIW0_PEDPL</name>
<reference evidence="1 2" key="1">
    <citation type="journal article" date="2011" name="J. Bacteriol.">
        <title>Genome sequence of 'Pedosphaera parvula' Ellin514, an aerobic Verrucomicrobial isolate from pasture soil.</title>
        <authorList>
            <person name="Kant R."/>
            <person name="van Passel M.W."/>
            <person name="Sangwan P."/>
            <person name="Palva A."/>
            <person name="Lucas S."/>
            <person name="Copeland A."/>
            <person name="Lapidus A."/>
            <person name="Glavina Del Rio T."/>
            <person name="Dalin E."/>
            <person name="Tice H."/>
            <person name="Bruce D."/>
            <person name="Goodwin L."/>
            <person name="Pitluck S."/>
            <person name="Chertkov O."/>
            <person name="Larimer F.W."/>
            <person name="Land M.L."/>
            <person name="Hauser L."/>
            <person name="Brettin T.S."/>
            <person name="Detter J.C."/>
            <person name="Han S."/>
            <person name="de Vos W.M."/>
            <person name="Janssen P.H."/>
            <person name="Smidt H."/>
        </authorList>
    </citation>
    <scope>NUCLEOTIDE SEQUENCE [LARGE SCALE GENOMIC DNA]</scope>
    <source>
        <strain evidence="1 2">Ellin514</strain>
    </source>
</reference>
<protein>
    <submittedName>
        <fullName evidence="1">Uncharacterized protein</fullName>
    </submittedName>
</protein>
<dbReference type="RefSeq" id="WP_007415753.1">
    <property type="nucleotide sequence ID" value="NZ_ABOX02000019.1"/>
</dbReference>
<keyword evidence="2" id="KW-1185">Reference proteome</keyword>
<dbReference type="STRING" id="320771.Cflav_PD3246"/>
<sequence>MEIGTTFTNAGTEKKNPKLWDKGKQSLGLGVGQVRLYVTTR</sequence>
<gene>
    <name evidence="1" type="ORF">Cflav_PD3246</name>
</gene>
<accession>B9XIW0</accession>
<dbReference type="Proteomes" id="UP000003688">
    <property type="component" value="Unassembled WGS sequence"/>
</dbReference>
<dbReference type="AlphaFoldDB" id="B9XIW0"/>
<organism evidence="1 2">
    <name type="scientific">Pedosphaera parvula (strain Ellin514)</name>
    <dbReference type="NCBI Taxonomy" id="320771"/>
    <lineage>
        <taxon>Bacteria</taxon>
        <taxon>Pseudomonadati</taxon>
        <taxon>Verrucomicrobiota</taxon>
        <taxon>Pedosphaerae</taxon>
        <taxon>Pedosphaerales</taxon>
        <taxon>Pedosphaeraceae</taxon>
        <taxon>Pedosphaera</taxon>
    </lineage>
</organism>
<evidence type="ECO:0000313" key="2">
    <source>
        <dbReference type="Proteomes" id="UP000003688"/>
    </source>
</evidence>
<dbReference type="EMBL" id="ABOX02000019">
    <property type="protein sequence ID" value="EEF60187.1"/>
    <property type="molecule type" value="Genomic_DNA"/>
</dbReference>
<proteinExistence type="predicted"/>